<dbReference type="EMBL" id="JAEHOE010000012">
    <property type="protein sequence ID" value="KAG2497881.1"/>
    <property type="molecule type" value="Genomic_DNA"/>
</dbReference>
<organism evidence="7 8">
    <name type="scientific">Edaphochlamys debaryana</name>
    <dbReference type="NCBI Taxonomy" id="47281"/>
    <lineage>
        <taxon>Eukaryota</taxon>
        <taxon>Viridiplantae</taxon>
        <taxon>Chlorophyta</taxon>
        <taxon>core chlorophytes</taxon>
        <taxon>Chlorophyceae</taxon>
        <taxon>CS clade</taxon>
        <taxon>Chlamydomonadales</taxon>
        <taxon>Chlamydomonadales incertae sedis</taxon>
        <taxon>Edaphochlamys</taxon>
    </lineage>
</organism>
<evidence type="ECO:0000313" key="7">
    <source>
        <dbReference type="EMBL" id="KAG2497881.1"/>
    </source>
</evidence>
<accession>A0A835Y8A8</accession>
<comment type="subcellular location">
    <subcellularLocation>
        <location evidence="1">Golgi apparatus membrane</location>
        <topology evidence="1">Single-pass type II membrane protein</topology>
    </subcellularLocation>
</comment>
<gene>
    <name evidence="7" type="ORF">HYH03_004147</name>
</gene>
<feature type="region of interest" description="Disordered" evidence="4">
    <location>
        <begin position="1"/>
        <end position="26"/>
    </location>
</feature>
<dbReference type="InterPro" id="IPR040911">
    <property type="entry name" value="Exostosin_GT47"/>
</dbReference>
<dbReference type="Proteomes" id="UP000612055">
    <property type="component" value="Unassembled WGS sequence"/>
</dbReference>
<proteinExistence type="inferred from homology"/>
<name>A0A835Y8A8_9CHLO</name>
<evidence type="ECO:0000259" key="5">
    <source>
        <dbReference type="PROSITE" id="PS00022"/>
    </source>
</evidence>
<dbReference type="AlphaFoldDB" id="A0A835Y8A8"/>
<dbReference type="GO" id="GO:0000139">
    <property type="term" value="C:Golgi membrane"/>
    <property type="evidence" value="ECO:0007669"/>
    <property type="project" value="UniProtKB-SubCell"/>
</dbReference>
<comment type="caution">
    <text evidence="7">The sequence shown here is derived from an EMBL/GenBank/DDBJ whole genome shotgun (WGS) entry which is preliminary data.</text>
</comment>
<dbReference type="PROSITE" id="PS01186">
    <property type="entry name" value="EGF_2"/>
    <property type="match status" value="1"/>
</dbReference>
<feature type="domain" description="EGF-like" evidence="5 6">
    <location>
        <begin position="252"/>
        <end position="263"/>
    </location>
</feature>
<dbReference type="PANTHER" id="PTHR11062:SF268">
    <property type="entry name" value="FAMILY PROTEIN, PUTATIVE, EXPRESSED-RELATED"/>
    <property type="match status" value="1"/>
</dbReference>
<evidence type="ECO:0000256" key="3">
    <source>
        <dbReference type="ARBA" id="ARBA00023034"/>
    </source>
</evidence>
<evidence type="ECO:0000256" key="1">
    <source>
        <dbReference type="ARBA" id="ARBA00004323"/>
    </source>
</evidence>
<evidence type="ECO:0000256" key="2">
    <source>
        <dbReference type="ARBA" id="ARBA00010271"/>
    </source>
</evidence>
<protein>
    <recommendedName>
        <fullName evidence="5 6">EGF-like domain-containing protein</fullName>
    </recommendedName>
</protein>
<dbReference type="GO" id="GO:0016757">
    <property type="term" value="F:glycosyltransferase activity"/>
    <property type="evidence" value="ECO:0007669"/>
    <property type="project" value="InterPro"/>
</dbReference>
<keyword evidence="8" id="KW-1185">Reference proteome</keyword>
<comment type="similarity">
    <text evidence="2">Belongs to the glycosyltransferase 47 family.</text>
</comment>
<evidence type="ECO:0000256" key="4">
    <source>
        <dbReference type="SAM" id="MobiDB-lite"/>
    </source>
</evidence>
<evidence type="ECO:0000259" key="6">
    <source>
        <dbReference type="PROSITE" id="PS01186"/>
    </source>
</evidence>
<dbReference type="InterPro" id="IPR000742">
    <property type="entry name" value="EGF"/>
</dbReference>
<dbReference type="PANTHER" id="PTHR11062">
    <property type="entry name" value="EXOSTOSIN HEPARAN SULFATE GLYCOSYLTRANSFERASE -RELATED"/>
    <property type="match status" value="1"/>
</dbReference>
<keyword evidence="3" id="KW-0333">Golgi apparatus</keyword>
<evidence type="ECO:0000313" key="8">
    <source>
        <dbReference type="Proteomes" id="UP000612055"/>
    </source>
</evidence>
<dbReference type="Gene3D" id="2.10.25.10">
    <property type="entry name" value="Laminin"/>
    <property type="match status" value="1"/>
</dbReference>
<dbReference type="InterPro" id="IPR004263">
    <property type="entry name" value="Exostosin"/>
</dbReference>
<feature type="domain" description="EGF-like" evidence="5">
    <location>
        <begin position="75"/>
        <end position="86"/>
    </location>
</feature>
<dbReference type="PROSITE" id="PS00022">
    <property type="entry name" value="EGF_1"/>
    <property type="match status" value="2"/>
</dbReference>
<dbReference type="Pfam" id="PF03016">
    <property type="entry name" value="Exostosin_GT47"/>
    <property type="match status" value="1"/>
</dbReference>
<sequence>MGAQNDSKAAAVLGEKTTDDPQRAAKRRCAGTRGAWCGRMAQQAPVPTRPPPRGSKGCPNDCSGWGNCDHDTGLCVCPAQRAGPDCGEEVKRPCTLRYRHPWESHVKTAVGHVGPDHHDLNVSAPGWLASRCNGYCLDDFAMCMCGYNSTYRHIPAPPGSPPWTPPVQWGRPTPEHCHLGEDRDGNKIEWGRPHIKWADLYGDMGWCNNENPIHHCGCLFDGNDWPCDGSRRFEAYCANQCTGHGDCHWGFCKCHPGWYGSDCSRKKAGEEPEEGYLSRPWLQRVVVVPPASLPSPPKPTRPRPLIYVYDMAPYTSRFLQYRLGADSCMWRRFDSANNSILLPMTYSIEVHLHEMMLQSEHRTFDPEEADFFYVPIYFTCFMWPVLGWADHPWFYAPNAHSRPMHVINMVLEAQAWLEATYPWWRRRGGRDHIWLTAMDEGACYMPTNVYNASIMLTHWGRTDPEHTSGSAYLQDDYSIGPNFFKNAANFSGWPGQDWRDKIKGHPCYDPKKDVVIPAFKPPEHFISSPLMGAPPMVRDILLYFRGDIGAARLDRYSRGIRQRLFKLAHDNDWVTKHSIYIGNGETVVGPYSEHMARSKFCLMAPGDGWSPRAEDAVLHGCVPLVIMDGVDPVWGSLLDWSAFSVRVQEQALQAVPQILEAIPPARLAAMQRALTKVWHRFAWGTGPVMADKLAHVFRHNAQNHPANVNAVGTSLTYRATPFVPRTSFPREDDAFSTLMQWLYHRIDDTR</sequence>
<dbReference type="OrthoDB" id="1924787at2759"/>
<reference evidence="7" key="1">
    <citation type="journal article" date="2020" name="bioRxiv">
        <title>Comparative genomics of Chlamydomonas.</title>
        <authorList>
            <person name="Craig R.J."/>
            <person name="Hasan A.R."/>
            <person name="Ness R.W."/>
            <person name="Keightley P.D."/>
        </authorList>
    </citation>
    <scope>NUCLEOTIDE SEQUENCE</scope>
    <source>
        <strain evidence="7">CCAP 11/70</strain>
    </source>
</reference>